<sequence>MKALVVLLWQQTLAILALLYAADAVSQPFYIILRLDIELFVPGGWLAAERLAGTPASKNGQRSRVTAIASSTYQPPLAIYSPPRFDFPPSSNLNLNHHCPLRIAHAPHSHLAWWRAGPHRRAAQPPSDVQRRAHPQYTPPDAGRHGGLPAVLAL</sequence>
<comment type="caution">
    <text evidence="2">The sequence shown here is derived from an EMBL/GenBank/DDBJ whole genome shotgun (WGS) entry which is preliminary data.</text>
</comment>
<protein>
    <recommendedName>
        <fullName evidence="4">Secreted protein</fullName>
    </recommendedName>
</protein>
<dbReference type="RefSeq" id="XP_047776298.1">
    <property type="nucleotide sequence ID" value="XM_047916860.1"/>
</dbReference>
<accession>A0ABQ8K8D2</accession>
<evidence type="ECO:0000313" key="2">
    <source>
        <dbReference type="EMBL" id="KAH9833558.1"/>
    </source>
</evidence>
<name>A0ABQ8K8D2_9APHY</name>
<gene>
    <name evidence="2" type="ORF">C8Q71DRAFT_189293</name>
</gene>
<keyword evidence="3" id="KW-1185">Reference proteome</keyword>
<dbReference type="EMBL" id="JADCUA010000018">
    <property type="protein sequence ID" value="KAH9833558.1"/>
    <property type="molecule type" value="Genomic_DNA"/>
</dbReference>
<organism evidence="2 3">
    <name type="scientific">Rhodofomes roseus</name>
    <dbReference type="NCBI Taxonomy" id="34475"/>
    <lineage>
        <taxon>Eukaryota</taxon>
        <taxon>Fungi</taxon>
        <taxon>Dikarya</taxon>
        <taxon>Basidiomycota</taxon>
        <taxon>Agaricomycotina</taxon>
        <taxon>Agaricomycetes</taxon>
        <taxon>Polyporales</taxon>
        <taxon>Rhodofomes</taxon>
    </lineage>
</organism>
<evidence type="ECO:0008006" key="4">
    <source>
        <dbReference type="Google" id="ProtNLM"/>
    </source>
</evidence>
<evidence type="ECO:0000313" key="3">
    <source>
        <dbReference type="Proteomes" id="UP000814176"/>
    </source>
</evidence>
<dbReference type="GeneID" id="71997592"/>
<feature type="region of interest" description="Disordered" evidence="1">
    <location>
        <begin position="121"/>
        <end position="154"/>
    </location>
</feature>
<reference evidence="2 3" key="1">
    <citation type="journal article" date="2021" name="Environ. Microbiol.">
        <title>Gene family expansions and transcriptome signatures uncover fungal adaptations to wood decay.</title>
        <authorList>
            <person name="Hage H."/>
            <person name="Miyauchi S."/>
            <person name="Viragh M."/>
            <person name="Drula E."/>
            <person name="Min B."/>
            <person name="Chaduli D."/>
            <person name="Navarro D."/>
            <person name="Favel A."/>
            <person name="Norest M."/>
            <person name="Lesage-Meessen L."/>
            <person name="Balint B."/>
            <person name="Merenyi Z."/>
            <person name="de Eugenio L."/>
            <person name="Morin E."/>
            <person name="Martinez A.T."/>
            <person name="Baldrian P."/>
            <person name="Stursova M."/>
            <person name="Martinez M.J."/>
            <person name="Novotny C."/>
            <person name="Magnuson J.K."/>
            <person name="Spatafora J.W."/>
            <person name="Maurice S."/>
            <person name="Pangilinan J."/>
            <person name="Andreopoulos W."/>
            <person name="LaButti K."/>
            <person name="Hundley H."/>
            <person name="Na H."/>
            <person name="Kuo A."/>
            <person name="Barry K."/>
            <person name="Lipzen A."/>
            <person name="Henrissat B."/>
            <person name="Riley R."/>
            <person name="Ahrendt S."/>
            <person name="Nagy L.G."/>
            <person name="Grigoriev I.V."/>
            <person name="Martin F."/>
            <person name="Rosso M.N."/>
        </authorList>
    </citation>
    <scope>NUCLEOTIDE SEQUENCE [LARGE SCALE GENOMIC DNA]</scope>
    <source>
        <strain evidence="2 3">CIRM-BRFM 1785</strain>
    </source>
</reference>
<proteinExistence type="predicted"/>
<dbReference type="Proteomes" id="UP000814176">
    <property type="component" value="Unassembled WGS sequence"/>
</dbReference>
<evidence type="ECO:0000256" key="1">
    <source>
        <dbReference type="SAM" id="MobiDB-lite"/>
    </source>
</evidence>